<evidence type="ECO:0000313" key="1">
    <source>
        <dbReference type="EMBL" id="CAK5011200.1"/>
    </source>
</evidence>
<keyword evidence="2" id="KW-1185">Reference proteome</keyword>
<dbReference type="Proteomes" id="UP001497535">
    <property type="component" value="Unassembled WGS sequence"/>
</dbReference>
<dbReference type="EMBL" id="CAVMJV010000001">
    <property type="protein sequence ID" value="CAK5011200.1"/>
    <property type="molecule type" value="Genomic_DNA"/>
</dbReference>
<reference evidence="1" key="1">
    <citation type="submission" date="2023-11" db="EMBL/GenBank/DDBJ databases">
        <authorList>
            <person name="Poullet M."/>
        </authorList>
    </citation>
    <scope>NUCLEOTIDE SEQUENCE</scope>
    <source>
        <strain evidence="1">E1834</strain>
    </source>
</reference>
<protein>
    <submittedName>
        <fullName evidence="1">Uncharacterized protein</fullName>
    </submittedName>
</protein>
<evidence type="ECO:0000313" key="2">
    <source>
        <dbReference type="Proteomes" id="UP001497535"/>
    </source>
</evidence>
<proteinExistence type="predicted"/>
<comment type="caution">
    <text evidence="1">The sequence shown here is derived from an EMBL/GenBank/DDBJ whole genome shotgun (WGS) entry which is preliminary data.</text>
</comment>
<gene>
    <name evidence="1" type="ORF">MENTE1834_LOCUS1833</name>
</gene>
<sequence>MRKYVLMCVDWVNAIFLMANLDSPKEKLDLLKNSFAAFCTFEQAATTASLNNSTQNSPLNQLFLCNGSVLPREFSSSSSTSTQQQQQQQWMIGGDSSLLANNLVGRVLDDLVIPLRKLCLSEQERVALTALILLDGDSRSSLGDPESGEHCGLYQIKDKLQNALFQHVRERCDQSINRASSRFANILLLLPAVAKVSSLYLENVQLARMFGKQSLNPLLSEIFDNNGGGNGVNNNYLLEQQLNNEDFLINSPPLCQPISSGSCKSNTSSSSTSSSSSGCSSSNSCINRSTVTTNNNNFGFSNAFNNTSQLLDHHQQHIHSSSSINSSSSSSSTANNVYTNNNGQQLLCGMEQLLLAPVYQPETQISELSSPEANNQQNNSFVSLTMETGGEINGKNNETNIINSDYFGELFSDIGNNIITDNECISTTNTEIVGGEKQKGEAINIGGGGVIDRANNWRQQKQYRSLQVESDCVGNISRHGPRHMSACSPPLSTQSCSIGGAFYQVIYFKNN</sequence>
<accession>A0ACB0XPH5</accession>
<name>A0ACB0XPH5_MELEN</name>
<organism evidence="1 2">
    <name type="scientific">Meloidogyne enterolobii</name>
    <name type="common">Root-knot nematode worm</name>
    <name type="synonym">Meloidogyne mayaguensis</name>
    <dbReference type="NCBI Taxonomy" id="390850"/>
    <lineage>
        <taxon>Eukaryota</taxon>
        <taxon>Metazoa</taxon>
        <taxon>Ecdysozoa</taxon>
        <taxon>Nematoda</taxon>
        <taxon>Chromadorea</taxon>
        <taxon>Rhabditida</taxon>
        <taxon>Tylenchina</taxon>
        <taxon>Tylenchomorpha</taxon>
        <taxon>Tylenchoidea</taxon>
        <taxon>Meloidogynidae</taxon>
        <taxon>Meloidogyninae</taxon>
        <taxon>Meloidogyne</taxon>
    </lineage>
</organism>